<evidence type="ECO:0000259" key="2">
    <source>
        <dbReference type="PROSITE" id="PS51352"/>
    </source>
</evidence>
<dbReference type="EMBL" id="MFIH01000030">
    <property type="protein sequence ID" value="OGF85531.1"/>
    <property type="molecule type" value="Genomic_DNA"/>
</dbReference>
<accession>A0A1F5XDF2</accession>
<sequence>MSKNNNDKKMPVVTIVVVLVAVLALGYFLFKSSPDNRANSARINQTASTDDHHGGGSMAANSDQLNALVGKPMPDIELKDKDGKTYTAADFKGKNTVLFFNEGLMCYPACWNQIAAFGSDERFNSDQIQAISVVVDSANDWQRAIAKMPQLAKANTMFDAGASASGRLGMLTTASSMHRGSLPGHTYVVIDQGGIVRYVFDDPNMAMANDMLFGKIRELN</sequence>
<dbReference type="Pfam" id="PF00578">
    <property type="entry name" value="AhpC-TSA"/>
    <property type="match status" value="1"/>
</dbReference>
<feature type="transmembrane region" description="Helical" evidence="1">
    <location>
        <begin position="12"/>
        <end position="30"/>
    </location>
</feature>
<comment type="caution">
    <text evidence="3">The sequence shown here is derived from an EMBL/GenBank/DDBJ whole genome shotgun (WGS) entry which is preliminary data.</text>
</comment>
<protein>
    <recommendedName>
        <fullName evidence="2">Thioredoxin domain-containing protein</fullName>
    </recommendedName>
</protein>
<dbReference type="Gene3D" id="3.40.30.10">
    <property type="entry name" value="Glutaredoxin"/>
    <property type="match status" value="1"/>
</dbReference>
<evidence type="ECO:0000313" key="4">
    <source>
        <dbReference type="Proteomes" id="UP000178405"/>
    </source>
</evidence>
<dbReference type="GO" id="GO:0016209">
    <property type="term" value="F:antioxidant activity"/>
    <property type="evidence" value="ECO:0007669"/>
    <property type="project" value="InterPro"/>
</dbReference>
<dbReference type="InterPro" id="IPR013766">
    <property type="entry name" value="Thioredoxin_domain"/>
</dbReference>
<evidence type="ECO:0000256" key="1">
    <source>
        <dbReference type="SAM" id="Phobius"/>
    </source>
</evidence>
<dbReference type="Proteomes" id="UP000178405">
    <property type="component" value="Unassembled WGS sequence"/>
</dbReference>
<dbReference type="InterPro" id="IPR036249">
    <property type="entry name" value="Thioredoxin-like_sf"/>
</dbReference>
<reference evidence="3 4" key="1">
    <citation type="journal article" date="2016" name="Nat. Commun.">
        <title>Thousands of microbial genomes shed light on interconnected biogeochemical processes in an aquifer system.</title>
        <authorList>
            <person name="Anantharaman K."/>
            <person name="Brown C.T."/>
            <person name="Hug L.A."/>
            <person name="Sharon I."/>
            <person name="Castelle C.J."/>
            <person name="Probst A.J."/>
            <person name="Thomas B.C."/>
            <person name="Singh A."/>
            <person name="Wilkins M.J."/>
            <person name="Karaoz U."/>
            <person name="Brodie E.L."/>
            <person name="Williams K.H."/>
            <person name="Hubbard S.S."/>
            <person name="Banfield J.F."/>
        </authorList>
    </citation>
    <scope>NUCLEOTIDE SEQUENCE [LARGE SCALE GENOMIC DNA]</scope>
</reference>
<dbReference type="CDD" id="cd02971">
    <property type="entry name" value="PRX_family"/>
    <property type="match status" value="1"/>
</dbReference>
<keyword evidence="1" id="KW-1133">Transmembrane helix</keyword>
<dbReference type="SUPFAM" id="SSF52833">
    <property type="entry name" value="Thioredoxin-like"/>
    <property type="match status" value="1"/>
</dbReference>
<proteinExistence type="predicted"/>
<feature type="domain" description="Thioredoxin" evidence="2">
    <location>
        <begin position="67"/>
        <end position="220"/>
    </location>
</feature>
<name>A0A1F5XDF2_9BACT</name>
<gene>
    <name evidence="3" type="ORF">A2Z63_03365</name>
</gene>
<dbReference type="AlphaFoldDB" id="A0A1F5XDF2"/>
<dbReference type="PROSITE" id="PS51352">
    <property type="entry name" value="THIOREDOXIN_2"/>
    <property type="match status" value="1"/>
</dbReference>
<organism evidence="3 4">
    <name type="scientific">Candidatus Giovannonibacteria bacterium RIFCSPLOWO2_02_44_8</name>
    <dbReference type="NCBI Taxonomy" id="1798355"/>
    <lineage>
        <taxon>Bacteria</taxon>
        <taxon>Candidatus Giovannoniibacteriota</taxon>
    </lineage>
</organism>
<keyword evidence="1" id="KW-0472">Membrane</keyword>
<keyword evidence="1" id="KW-0812">Transmembrane</keyword>
<evidence type="ECO:0000313" key="3">
    <source>
        <dbReference type="EMBL" id="OGF85531.1"/>
    </source>
</evidence>
<dbReference type="GO" id="GO:0016491">
    <property type="term" value="F:oxidoreductase activity"/>
    <property type="evidence" value="ECO:0007669"/>
    <property type="project" value="InterPro"/>
</dbReference>
<dbReference type="InterPro" id="IPR000866">
    <property type="entry name" value="AhpC/TSA"/>
</dbReference>